<keyword evidence="2 6" id="KW-0547">Nucleotide-binding</keyword>
<comment type="subunit">
    <text evidence="6">Homodimer.</text>
</comment>
<gene>
    <name evidence="9" type="ORF">DES40_1791</name>
</gene>
<protein>
    <recommendedName>
        <fullName evidence="6">Iron-sulfur cluster carrier protein</fullName>
    </recommendedName>
</protein>
<dbReference type="CDD" id="cd02037">
    <property type="entry name" value="Mrp_NBP35"/>
    <property type="match status" value="1"/>
</dbReference>
<keyword evidence="10" id="KW-1185">Reference proteome</keyword>
<comment type="caution">
    <text evidence="9">The sequence shown here is derived from an EMBL/GenBank/DDBJ whole genome shotgun (WGS) entry which is preliminary data.</text>
</comment>
<organism evidence="9 10">
    <name type="scientific">Litorimonas taeanensis</name>
    <dbReference type="NCBI Taxonomy" id="568099"/>
    <lineage>
        <taxon>Bacteria</taxon>
        <taxon>Pseudomonadati</taxon>
        <taxon>Pseudomonadota</taxon>
        <taxon>Alphaproteobacteria</taxon>
        <taxon>Maricaulales</taxon>
        <taxon>Robiginitomaculaceae</taxon>
    </lineage>
</organism>
<dbReference type="Gene3D" id="3.40.50.300">
    <property type="entry name" value="P-loop containing nucleotide triphosphate hydrolases"/>
    <property type="match status" value="1"/>
</dbReference>
<dbReference type="Pfam" id="PF01883">
    <property type="entry name" value="FeS_assembly_P"/>
    <property type="match status" value="1"/>
</dbReference>
<dbReference type="InterPro" id="IPR033756">
    <property type="entry name" value="YlxH/NBP35"/>
</dbReference>
<reference evidence="9 10" key="1">
    <citation type="submission" date="2018-10" db="EMBL/GenBank/DDBJ databases">
        <title>Genomic Encyclopedia of Type Strains, Phase IV (KMG-IV): sequencing the most valuable type-strain genomes for metagenomic binning, comparative biology and taxonomic classification.</title>
        <authorList>
            <person name="Goeker M."/>
        </authorList>
    </citation>
    <scope>NUCLEOTIDE SEQUENCE [LARGE SCALE GENOMIC DNA]</scope>
    <source>
        <strain evidence="9 10">DSM 22008</strain>
    </source>
</reference>
<dbReference type="InterPro" id="IPR002744">
    <property type="entry name" value="MIP18-like"/>
</dbReference>
<dbReference type="PANTHER" id="PTHR42961:SF2">
    <property type="entry name" value="IRON-SULFUR PROTEIN NUBPL"/>
    <property type="match status" value="1"/>
</dbReference>
<comment type="similarity">
    <text evidence="6">Belongs to the Mrp/NBP35 ATP-binding proteins family.</text>
</comment>
<name>A0A420WDE8_9PROT</name>
<feature type="domain" description="MIP18 family-like" evidence="8">
    <location>
        <begin position="7"/>
        <end position="76"/>
    </location>
</feature>
<dbReference type="SUPFAM" id="SSF52540">
    <property type="entry name" value="P-loop containing nucleoside triphosphate hydrolases"/>
    <property type="match status" value="1"/>
</dbReference>
<feature type="binding site" evidence="6">
    <location>
        <begin position="119"/>
        <end position="126"/>
    </location>
    <ligand>
        <name>ATP</name>
        <dbReference type="ChEBI" id="CHEBI:30616"/>
    </ligand>
</feature>
<evidence type="ECO:0000259" key="8">
    <source>
        <dbReference type="Pfam" id="PF01883"/>
    </source>
</evidence>
<evidence type="ECO:0000256" key="5">
    <source>
        <dbReference type="ARBA" id="ARBA00023014"/>
    </source>
</evidence>
<sequence length="356" mass="37219">MAYSESEALRALKGLSDPLTGKDLVTAGLLNALQFENGVVRAVLQIDPSHADKYEALQRATQKALASVNGVETASVILSAHKSAPKVGGRKRPQPHAARRPEGYQGDSKVARVIAVSSAKGGVGKSTMAVNLAVALAKSGQKIGLLDADIHGPSVPMLLGLAGERAKTEEVEGRRLISPKIAFGLKAMSIGFLTDDDGPVVWRGPMVQGAISRMIWDVNWGTLDTLIIDMPPGTGDAQLGLAQDIKPAGAIIVSTPQDLALLDARKGVRMFEKVGIPVLGLIENMAVFTCPDCGSQHHIFGTGGAKRDAEKLGISYIGAAPLTLPIRESGDAGKPIAQGNSEEAKIFDALAKAAFN</sequence>
<dbReference type="InterPro" id="IPR027417">
    <property type="entry name" value="P-loop_NTPase"/>
</dbReference>
<evidence type="ECO:0000256" key="7">
    <source>
        <dbReference type="SAM" id="MobiDB-lite"/>
    </source>
</evidence>
<keyword evidence="4 6" id="KW-0408">Iron</keyword>
<evidence type="ECO:0000313" key="10">
    <source>
        <dbReference type="Proteomes" id="UP000282211"/>
    </source>
</evidence>
<evidence type="ECO:0000256" key="4">
    <source>
        <dbReference type="ARBA" id="ARBA00023004"/>
    </source>
</evidence>
<dbReference type="InterPro" id="IPR044304">
    <property type="entry name" value="NUBPL-like"/>
</dbReference>
<evidence type="ECO:0000313" key="9">
    <source>
        <dbReference type="EMBL" id="RKQ69013.1"/>
    </source>
</evidence>
<feature type="compositionally biased region" description="Basic residues" evidence="7">
    <location>
        <begin position="88"/>
        <end position="98"/>
    </location>
</feature>
<dbReference type="PANTHER" id="PTHR42961">
    <property type="entry name" value="IRON-SULFUR PROTEIN NUBPL"/>
    <property type="match status" value="1"/>
</dbReference>
<dbReference type="GO" id="GO:0016887">
    <property type="term" value="F:ATP hydrolysis activity"/>
    <property type="evidence" value="ECO:0007669"/>
    <property type="project" value="UniProtKB-UniRule"/>
</dbReference>
<keyword evidence="3 6" id="KW-0067">ATP-binding</keyword>
<dbReference type="RefSeq" id="WP_121100964.1">
    <property type="nucleotide sequence ID" value="NZ_RBII01000002.1"/>
</dbReference>
<dbReference type="InParanoid" id="A0A420WDE8"/>
<evidence type="ECO:0000256" key="1">
    <source>
        <dbReference type="ARBA" id="ARBA00022723"/>
    </source>
</evidence>
<dbReference type="InterPro" id="IPR034904">
    <property type="entry name" value="FSCA_dom_sf"/>
</dbReference>
<dbReference type="SUPFAM" id="SSF117916">
    <property type="entry name" value="Fe-S cluster assembly (FSCA) domain-like"/>
    <property type="match status" value="1"/>
</dbReference>
<dbReference type="InterPro" id="IPR019591">
    <property type="entry name" value="Mrp/NBP35_ATP-bd"/>
</dbReference>
<dbReference type="OrthoDB" id="9809679at2"/>
<dbReference type="EMBL" id="RBII01000002">
    <property type="protein sequence ID" value="RKQ69013.1"/>
    <property type="molecule type" value="Genomic_DNA"/>
</dbReference>
<keyword evidence="5 6" id="KW-0411">Iron-sulfur</keyword>
<dbReference type="GO" id="GO:0046872">
    <property type="term" value="F:metal ion binding"/>
    <property type="evidence" value="ECO:0007669"/>
    <property type="project" value="UniProtKB-KW"/>
</dbReference>
<keyword evidence="6" id="KW-0378">Hydrolase</keyword>
<dbReference type="FunFam" id="3.40.50.300:FF:001119">
    <property type="entry name" value="Iron-sulfur cluster carrier protein"/>
    <property type="match status" value="1"/>
</dbReference>
<dbReference type="GO" id="GO:0051539">
    <property type="term" value="F:4 iron, 4 sulfur cluster binding"/>
    <property type="evidence" value="ECO:0007669"/>
    <property type="project" value="TreeGrafter"/>
</dbReference>
<dbReference type="GO" id="GO:0140663">
    <property type="term" value="F:ATP-dependent FeS chaperone activity"/>
    <property type="evidence" value="ECO:0007669"/>
    <property type="project" value="InterPro"/>
</dbReference>
<dbReference type="Pfam" id="PF10609">
    <property type="entry name" value="ParA"/>
    <property type="match status" value="1"/>
</dbReference>
<dbReference type="Proteomes" id="UP000282211">
    <property type="component" value="Unassembled WGS sequence"/>
</dbReference>
<dbReference type="FunCoup" id="A0A420WDE8">
    <property type="interactions" value="482"/>
</dbReference>
<dbReference type="AlphaFoldDB" id="A0A420WDE8"/>
<dbReference type="HAMAP" id="MF_02040">
    <property type="entry name" value="Mrp_NBP35"/>
    <property type="match status" value="1"/>
</dbReference>
<dbReference type="Gene3D" id="3.30.300.130">
    <property type="entry name" value="Fe-S cluster assembly (FSCA)"/>
    <property type="match status" value="1"/>
</dbReference>
<evidence type="ECO:0000256" key="2">
    <source>
        <dbReference type="ARBA" id="ARBA00022741"/>
    </source>
</evidence>
<proteinExistence type="inferred from homology"/>
<feature type="region of interest" description="Disordered" evidence="7">
    <location>
        <begin position="82"/>
        <end position="105"/>
    </location>
</feature>
<comment type="function">
    <text evidence="6">Binds and transfers iron-sulfur (Fe-S) clusters to target apoproteins. Can hydrolyze ATP.</text>
</comment>
<evidence type="ECO:0000256" key="3">
    <source>
        <dbReference type="ARBA" id="ARBA00022840"/>
    </source>
</evidence>
<dbReference type="GO" id="GO:0005524">
    <property type="term" value="F:ATP binding"/>
    <property type="evidence" value="ECO:0007669"/>
    <property type="project" value="UniProtKB-UniRule"/>
</dbReference>
<keyword evidence="1 6" id="KW-0479">Metal-binding</keyword>
<evidence type="ECO:0000256" key="6">
    <source>
        <dbReference type="HAMAP-Rule" id="MF_02040"/>
    </source>
</evidence>
<accession>A0A420WDE8</accession>
<dbReference type="GO" id="GO:0016226">
    <property type="term" value="P:iron-sulfur cluster assembly"/>
    <property type="evidence" value="ECO:0007669"/>
    <property type="project" value="InterPro"/>
</dbReference>